<dbReference type="SUPFAM" id="SSF48371">
    <property type="entry name" value="ARM repeat"/>
    <property type="match status" value="1"/>
</dbReference>
<feature type="domain" description="Importin N-terminal" evidence="2">
    <location>
        <begin position="32"/>
        <end position="99"/>
    </location>
</feature>
<evidence type="ECO:0000256" key="1">
    <source>
        <dbReference type="SAM" id="MobiDB-lite"/>
    </source>
</evidence>
<proteinExistence type="predicted"/>
<evidence type="ECO:0000259" key="2">
    <source>
        <dbReference type="PROSITE" id="PS50166"/>
    </source>
</evidence>
<feature type="region of interest" description="Disordered" evidence="1">
    <location>
        <begin position="931"/>
        <end position="951"/>
    </location>
</feature>
<dbReference type="PROSITE" id="PS50166">
    <property type="entry name" value="IMPORTIN_B_NT"/>
    <property type="match status" value="1"/>
</dbReference>
<dbReference type="InterPro" id="IPR011989">
    <property type="entry name" value="ARM-like"/>
</dbReference>
<feature type="compositionally biased region" description="Polar residues" evidence="1">
    <location>
        <begin position="937"/>
        <end position="951"/>
    </location>
</feature>
<name>A0ABR2IYQ9_9EUKA</name>
<keyword evidence="4" id="KW-1185">Reference proteome</keyword>
<evidence type="ECO:0000313" key="3">
    <source>
        <dbReference type="EMBL" id="KAK8870374.1"/>
    </source>
</evidence>
<gene>
    <name evidence="3" type="ORF">M9Y10_008256</name>
</gene>
<reference evidence="3 4" key="1">
    <citation type="submission" date="2024-04" db="EMBL/GenBank/DDBJ databases">
        <title>Tritrichomonas musculus Genome.</title>
        <authorList>
            <person name="Alves-Ferreira E."/>
            <person name="Grigg M."/>
            <person name="Lorenzi H."/>
            <person name="Galac M."/>
        </authorList>
    </citation>
    <scope>NUCLEOTIDE SEQUENCE [LARGE SCALE GENOMIC DNA]</scope>
    <source>
        <strain evidence="3 4">EAF2021</strain>
    </source>
</reference>
<dbReference type="Proteomes" id="UP001470230">
    <property type="component" value="Unassembled WGS sequence"/>
</dbReference>
<evidence type="ECO:0000313" key="4">
    <source>
        <dbReference type="Proteomes" id="UP001470230"/>
    </source>
</evidence>
<dbReference type="EMBL" id="JAPFFF010000014">
    <property type="protein sequence ID" value="KAK8870374.1"/>
    <property type="molecule type" value="Genomic_DNA"/>
</dbReference>
<dbReference type="InterPro" id="IPR016024">
    <property type="entry name" value="ARM-type_fold"/>
</dbReference>
<sequence length="951" mass="109224">MDDFTINTILNAINIANTPANQNQDQSLIQNALSYLEQWTYSENGIFLATQILVDPNFSPTHKFYAATLIKTQIPSIWGKIPKEARVSIRNQVFDFFKYVALDENHPLFNMIVDILVNIALFEFPDEWPDLNLIFFSNLSNIDNELERAHYFSFIGQFISSIDMSKLITPKRIQFLRNLLLANSSILYSHVTTCFSNENLVPDGLKIFNGFLKWSESDQIMPSLNLFRDICFRFVLIEKILPQTLECIKTLLLRRIDSMSFASIVPMVVCSLSSPTSILPDGKHITSDSRILNFLLAFLTEYMTPLLYLFDPTNSSGLTESMKKTMEEMQFGPQDLSQRLLYIINVFLSIRNPELLNDEYWSFWSILFNQIHMEINNNQQDCYKPTYEFVKGIIPSIRESLFQCLPYDHYNDEMSDVNVKDIIDNDYSSTNAFDIFFPSKSKNTWSTLATIDFGGMIKFLKEQSPSVALCYGIGNLELCQKSTFDLSLLNGELTELYNFCQSGETNPEFFISLLYCISHTLSFDKDGQFYMNFIEFAIKCAIDENPPITTAATNALYYASRRAKSNFLNEQSISTICEYSETYLKKLEHDDAVRMFKMAASLISLMSSNEQMSQLYEKLATPLILAMDAFFELDKIFDCMKEACECAHESSQILMSFLWPKVLDLTNQVIHSDQPNQMLDKIIDADSIASRNEPFNEERFNLILSWMVEKNQINLQNRVPIDDCFYNFISVVHSRHREIDKLFPNIIQTFVEPAVSTNLINLAPTMTLLNSFGIKSLELPFYVTLINDSIRSLNIDDNVKGIEGANFFINNNSNPQRFAENLNNNNIPSILSSVFSSLTDMMHKNLTVRLIQIVRNILNKASQHNVINTPDFTNIFLSAIKQNVEEPMPNMFLNFFETIKKKAFGIGLTRVFSDFLILIKRMSPNDADVFKADPQEENSNQGSFTQVLQIQ</sequence>
<comment type="caution">
    <text evidence="3">The sequence shown here is derived from an EMBL/GenBank/DDBJ whole genome shotgun (WGS) entry which is preliminary data.</text>
</comment>
<dbReference type="Gene3D" id="1.25.10.10">
    <property type="entry name" value="Leucine-rich Repeat Variant"/>
    <property type="match status" value="1"/>
</dbReference>
<protein>
    <recommendedName>
        <fullName evidence="2">Importin N-terminal domain-containing protein</fullName>
    </recommendedName>
</protein>
<dbReference type="Pfam" id="PF03810">
    <property type="entry name" value="IBN_N"/>
    <property type="match status" value="1"/>
</dbReference>
<dbReference type="InterPro" id="IPR001494">
    <property type="entry name" value="Importin-beta_N"/>
</dbReference>
<accession>A0ABR2IYQ9</accession>
<organism evidence="3 4">
    <name type="scientific">Tritrichomonas musculus</name>
    <dbReference type="NCBI Taxonomy" id="1915356"/>
    <lineage>
        <taxon>Eukaryota</taxon>
        <taxon>Metamonada</taxon>
        <taxon>Parabasalia</taxon>
        <taxon>Tritrichomonadida</taxon>
        <taxon>Tritrichomonadidae</taxon>
        <taxon>Tritrichomonas</taxon>
    </lineage>
</organism>